<sequence>MAFRKRIATTERSRAEIVSDSLPIGMHIAGAWAWRILAMLAVLGVVVFLVMQLRLLVIPLMVAVLIAALLVPFCNWLQSHRWPKGLAVAVSELGLIAVVAALVYLVITQVAEGVPSLQTKALERYDDLKTWLLESPLHLTEADINGYVQAAVESIQRDSQFIISGATSLGASAGHFITGALLALFATLFMLIDGRSIWHWVVRVFPRRARPAIMGGGQAGWVTLTNFVKVQIFVAFVDAVGIGIGAAILQLPLVIPIAVAVFLGSFVPIIGALVSGALAVLVALLYYDIWIALIMLGIVLLVQQIEGHVLQPLIMGSAVKVHPLAVVLAVAGGGMLAGIPGTLFAVPVIATLNVIVKYIASGQWRTNPHPQLKDVIADA</sequence>
<evidence type="ECO:0000256" key="8">
    <source>
        <dbReference type="SAM" id="Phobius"/>
    </source>
</evidence>
<evidence type="ECO:0000256" key="2">
    <source>
        <dbReference type="ARBA" id="ARBA00009773"/>
    </source>
</evidence>
<dbReference type="PANTHER" id="PTHR21716">
    <property type="entry name" value="TRANSMEMBRANE PROTEIN"/>
    <property type="match status" value="1"/>
</dbReference>
<evidence type="ECO:0000256" key="4">
    <source>
        <dbReference type="ARBA" id="ARBA00022475"/>
    </source>
</evidence>
<dbReference type="GO" id="GO:0055085">
    <property type="term" value="P:transmembrane transport"/>
    <property type="evidence" value="ECO:0007669"/>
    <property type="project" value="TreeGrafter"/>
</dbReference>
<dbReference type="AlphaFoldDB" id="A0AAW6T8F1"/>
<gene>
    <name evidence="9" type="ORF">QF206_11065</name>
</gene>
<keyword evidence="5 8" id="KW-0812">Transmembrane</keyword>
<evidence type="ECO:0000313" key="10">
    <source>
        <dbReference type="Proteomes" id="UP001321506"/>
    </source>
</evidence>
<dbReference type="GO" id="GO:0005886">
    <property type="term" value="C:plasma membrane"/>
    <property type="evidence" value="ECO:0007669"/>
    <property type="project" value="UniProtKB-SubCell"/>
</dbReference>
<feature type="transmembrane region" description="Helical" evidence="8">
    <location>
        <begin position="325"/>
        <end position="356"/>
    </location>
</feature>
<evidence type="ECO:0000256" key="1">
    <source>
        <dbReference type="ARBA" id="ARBA00004651"/>
    </source>
</evidence>
<evidence type="ECO:0000256" key="3">
    <source>
        <dbReference type="ARBA" id="ARBA00022448"/>
    </source>
</evidence>
<keyword evidence="3" id="KW-0813">Transport</keyword>
<protein>
    <submittedName>
        <fullName evidence="9">AI-2E family transporter</fullName>
    </submittedName>
</protein>
<reference evidence="9 10" key="1">
    <citation type="submission" date="2023-04" db="EMBL/GenBank/DDBJ databases">
        <title>Klugiella caeni sp. nov. isolated from the sludge of biochemical tank.</title>
        <authorList>
            <person name="Geng K."/>
        </authorList>
    </citation>
    <scope>NUCLEOTIDE SEQUENCE [LARGE SCALE GENOMIC DNA]</scope>
    <source>
        <strain evidence="9 10">YN-L-19</strain>
    </source>
</reference>
<keyword evidence="10" id="KW-1185">Reference proteome</keyword>
<dbReference type="Pfam" id="PF01594">
    <property type="entry name" value="AI-2E_transport"/>
    <property type="match status" value="1"/>
</dbReference>
<accession>A0AAW6T8F1</accession>
<evidence type="ECO:0000256" key="7">
    <source>
        <dbReference type="ARBA" id="ARBA00023136"/>
    </source>
</evidence>
<comment type="similarity">
    <text evidence="2">Belongs to the autoinducer-2 exporter (AI-2E) (TC 2.A.86) family.</text>
</comment>
<keyword evidence="6 8" id="KW-1133">Transmembrane helix</keyword>
<comment type="subcellular location">
    <subcellularLocation>
        <location evidence="1">Cell membrane</location>
        <topology evidence="1">Multi-pass membrane protein</topology>
    </subcellularLocation>
</comment>
<dbReference type="EMBL" id="JASATX010000005">
    <property type="protein sequence ID" value="MDI2099504.1"/>
    <property type="molecule type" value="Genomic_DNA"/>
</dbReference>
<proteinExistence type="inferred from homology"/>
<feature type="transmembrane region" description="Helical" evidence="8">
    <location>
        <begin position="56"/>
        <end position="74"/>
    </location>
</feature>
<evidence type="ECO:0000313" key="9">
    <source>
        <dbReference type="EMBL" id="MDI2099504.1"/>
    </source>
</evidence>
<feature type="transmembrane region" description="Helical" evidence="8">
    <location>
        <begin position="173"/>
        <end position="192"/>
    </location>
</feature>
<feature type="transmembrane region" description="Helical" evidence="8">
    <location>
        <begin position="257"/>
        <end position="282"/>
    </location>
</feature>
<dbReference type="InterPro" id="IPR002549">
    <property type="entry name" value="AI-2E-like"/>
</dbReference>
<evidence type="ECO:0000256" key="6">
    <source>
        <dbReference type="ARBA" id="ARBA00022989"/>
    </source>
</evidence>
<comment type="caution">
    <text evidence="9">The sequence shown here is derived from an EMBL/GenBank/DDBJ whole genome shotgun (WGS) entry which is preliminary data.</text>
</comment>
<feature type="transmembrane region" description="Helical" evidence="8">
    <location>
        <begin position="86"/>
        <end position="107"/>
    </location>
</feature>
<keyword evidence="4" id="KW-1003">Cell membrane</keyword>
<feature type="transmembrane region" description="Helical" evidence="8">
    <location>
        <begin position="32"/>
        <end position="50"/>
    </location>
</feature>
<name>A0AAW6T8F1_9MICO</name>
<evidence type="ECO:0000256" key="5">
    <source>
        <dbReference type="ARBA" id="ARBA00022692"/>
    </source>
</evidence>
<dbReference type="PANTHER" id="PTHR21716:SF53">
    <property type="entry name" value="PERMEASE PERM-RELATED"/>
    <property type="match status" value="1"/>
</dbReference>
<dbReference type="RefSeq" id="WP_281489297.1">
    <property type="nucleotide sequence ID" value="NZ_CP159582.1"/>
</dbReference>
<keyword evidence="7 8" id="KW-0472">Membrane</keyword>
<feature type="transmembrane region" description="Helical" evidence="8">
    <location>
        <begin position="232"/>
        <end position="251"/>
    </location>
</feature>
<organism evidence="9 10">
    <name type="scientific">Ruicaihuangia caeni</name>
    <dbReference type="NCBI Taxonomy" id="3042517"/>
    <lineage>
        <taxon>Bacteria</taxon>
        <taxon>Bacillati</taxon>
        <taxon>Actinomycetota</taxon>
        <taxon>Actinomycetes</taxon>
        <taxon>Micrococcales</taxon>
        <taxon>Microbacteriaceae</taxon>
        <taxon>Ruicaihuangia</taxon>
    </lineage>
</organism>
<feature type="transmembrane region" description="Helical" evidence="8">
    <location>
        <begin position="289"/>
        <end position="305"/>
    </location>
</feature>
<dbReference type="Proteomes" id="UP001321506">
    <property type="component" value="Unassembled WGS sequence"/>
</dbReference>